<dbReference type="EMBL" id="MU825397">
    <property type="protein sequence ID" value="KAJ7393896.1"/>
    <property type="molecule type" value="Genomic_DNA"/>
</dbReference>
<organism evidence="1 2">
    <name type="scientific">Desmophyllum pertusum</name>
    <dbReference type="NCBI Taxonomy" id="174260"/>
    <lineage>
        <taxon>Eukaryota</taxon>
        <taxon>Metazoa</taxon>
        <taxon>Cnidaria</taxon>
        <taxon>Anthozoa</taxon>
        <taxon>Hexacorallia</taxon>
        <taxon>Scleractinia</taxon>
        <taxon>Caryophylliina</taxon>
        <taxon>Caryophylliidae</taxon>
        <taxon>Desmophyllum</taxon>
    </lineage>
</organism>
<accession>A0A9X0DBT3</accession>
<reference evidence="1" key="1">
    <citation type="submission" date="2023-01" db="EMBL/GenBank/DDBJ databases">
        <title>Genome assembly of the deep-sea coral Lophelia pertusa.</title>
        <authorList>
            <person name="Herrera S."/>
            <person name="Cordes E."/>
        </authorList>
    </citation>
    <scope>NUCLEOTIDE SEQUENCE</scope>
    <source>
        <strain evidence="1">USNM1676648</strain>
        <tissue evidence="1">Polyp</tissue>
    </source>
</reference>
<evidence type="ECO:0000313" key="1">
    <source>
        <dbReference type="EMBL" id="KAJ7393896.1"/>
    </source>
</evidence>
<protein>
    <submittedName>
        <fullName evidence="1">Uncharacterized protein</fullName>
    </submittedName>
</protein>
<sequence length="102" mass="12134">MKDQLRRYLLPSADMKKAIDRNMKEDEDLLLVWNSRQREKGGTGPIVEKTRRLKKANDKETGQLSPRNSMQFFQHRNVADRANRPRLMNHRRKRDICFGDPL</sequence>
<proteinExistence type="predicted"/>
<dbReference type="OrthoDB" id="6015232at2759"/>
<comment type="caution">
    <text evidence="1">The sequence shown here is derived from an EMBL/GenBank/DDBJ whole genome shotgun (WGS) entry which is preliminary data.</text>
</comment>
<dbReference type="Proteomes" id="UP001163046">
    <property type="component" value="Unassembled WGS sequence"/>
</dbReference>
<evidence type="ECO:0000313" key="2">
    <source>
        <dbReference type="Proteomes" id="UP001163046"/>
    </source>
</evidence>
<name>A0A9X0DBT3_9CNID</name>
<keyword evidence="2" id="KW-1185">Reference proteome</keyword>
<gene>
    <name evidence="1" type="ORF">OS493_003564</name>
</gene>
<dbReference type="AlphaFoldDB" id="A0A9X0DBT3"/>